<sequence>MDENTLIIFKTDINAQMQLIKKIYQTLNHRSQGLTADDMIRLESIAYHIHNLYNAVEDLLKIVATYFENNITETAKFHIALLTRMTQTIPGIRPPLISQDTFLILNSLRGFRHFFRHAYGTPIEYEQLKNNLDKSITLLPILEQDVDTFLEKIAQT</sequence>
<accession>A3INZ3</accession>
<name>A3INZ3_9CHRO</name>
<organism evidence="2 3">
    <name type="scientific">Crocosphaera chwakensis CCY0110</name>
    <dbReference type="NCBI Taxonomy" id="391612"/>
    <lineage>
        <taxon>Bacteria</taxon>
        <taxon>Bacillati</taxon>
        <taxon>Cyanobacteriota</taxon>
        <taxon>Cyanophyceae</taxon>
        <taxon>Oscillatoriophycideae</taxon>
        <taxon>Chroococcales</taxon>
        <taxon>Aphanothecaceae</taxon>
        <taxon>Crocosphaera</taxon>
        <taxon>Crocosphaera chwakensis</taxon>
    </lineage>
</organism>
<protein>
    <recommendedName>
        <fullName evidence="1">HepT-like domain-containing protein</fullName>
    </recommendedName>
</protein>
<keyword evidence="3" id="KW-1185">Reference proteome</keyword>
<comment type="caution">
    <text evidence="2">The sequence shown here is derived from an EMBL/GenBank/DDBJ whole genome shotgun (WGS) entry which is preliminary data.</text>
</comment>
<dbReference type="RefSeq" id="WP_008275115.1">
    <property type="nucleotide sequence ID" value="NZ_AAXW01000011.1"/>
</dbReference>
<dbReference type="EMBL" id="AAXW01000011">
    <property type="protein sequence ID" value="EAZ91795.1"/>
    <property type="molecule type" value="Genomic_DNA"/>
</dbReference>
<proteinExistence type="predicted"/>
<evidence type="ECO:0000313" key="2">
    <source>
        <dbReference type="EMBL" id="EAZ91795.1"/>
    </source>
</evidence>
<evidence type="ECO:0000313" key="3">
    <source>
        <dbReference type="Proteomes" id="UP000003781"/>
    </source>
</evidence>
<dbReference type="eggNOG" id="COG1669">
    <property type="taxonomic scope" value="Bacteria"/>
</dbReference>
<reference evidence="2 3" key="1">
    <citation type="submission" date="2007-03" db="EMBL/GenBank/DDBJ databases">
        <authorList>
            <person name="Stal L."/>
            <person name="Ferriera S."/>
            <person name="Johnson J."/>
            <person name="Kravitz S."/>
            <person name="Beeson K."/>
            <person name="Sutton G."/>
            <person name="Rogers Y.-H."/>
            <person name="Friedman R."/>
            <person name="Frazier M."/>
            <person name="Venter J.C."/>
        </authorList>
    </citation>
    <scope>NUCLEOTIDE SEQUENCE [LARGE SCALE GENOMIC DNA]</scope>
    <source>
        <strain evidence="2 3">CCY0110</strain>
    </source>
</reference>
<dbReference type="AlphaFoldDB" id="A3INZ3"/>
<dbReference type="Pfam" id="PF20797">
    <property type="entry name" value="HepT-like_2"/>
    <property type="match status" value="1"/>
</dbReference>
<dbReference type="OrthoDB" id="9792853at2"/>
<dbReference type="InterPro" id="IPR048769">
    <property type="entry name" value="HepT-like_dom"/>
</dbReference>
<gene>
    <name evidence="2" type="ORF">CY0110_07539</name>
</gene>
<evidence type="ECO:0000259" key="1">
    <source>
        <dbReference type="Pfam" id="PF20797"/>
    </source>
</evidence>
<feature type="domain" description="HepT-like" evidence="1">
    <location>
        <begin position="45"/>
        <end position="152"/>
    </location>
</feature>
<dbReference type="Proteomes" id="UP000003781">
    <property type="component" value="Unassembled WGS sequence"/>
</dbReference>